<evidence type="ECO:0000256" key="1">
    <source>
        <dbReference type="SAM" id="MobiDB-lite"/>
    </source>
</evidence>
<sequence length="186" mass="20793">MSEKRSAPIDGHIGEPRDMKRKKVVSEDTEPRPSAPPLLADAPSQAALEAQEVAAVAQILPVAEEEELQEPPPRALCESLMSIWQAINRYEDFKSCSDLIPGKLYEISYIYKSVHEKFGLKAYGEVHETPLSKTTIQLPDRFQKLTDEFICAVNDCAKRGFPPSICCLGKDKKALNVELRFAHLIL</sequence>
<dbReference type="Proteomes" id="UP000504606">
    <property type="component" value="Unplaced"/>
</dbReference>
<feature type="compositionally biased region" description="Basic and acidic residues" evidence="1">
    <location>
        <begin position="1"/>
        <end position="31"/>
    </location>
</feature>
<evidence type="ECO:0000313" key="3">
    <source>
        <dbReference type="RefSeq" id="XP_052131063.1"/>
    </source>
</evidence>
<name>A0A9C6X8H7_FRAOC</name>
<proteinExistence type="predicted"/>
<dbReference type="KEGG" id="foc:113215062"/>
<reference evidence="3" key="1">
    <citation type="submission" date="2025-08" db="UniProtKB">
        <authorList>
            <consortium name="RefSeq"/>
        </authorList>
    </citation>
    <scope>IDENTIFICATION</scope>
    <source>
        <tissue evidence="3">Whole organism</tissue>
    </source>
</reference>
<accession>A0A9C6X8H7</accession>
<feature type="region of interest" description="Disordered" evidence="1">
    <location>
        <begin position="1"/>
        <end position="40"/>
    </location>
</feature>
<evidence type="ECO:0000313" key="2">
    <source>
        <dbReference type="Proteomes" id="UP000504606"/>
    </source>
</evidence>
<organism evidence="2 3">
    <name type="scientific">Frankliniella occidentalis</name>
    <name type="common">Western flower thrips</name>
    <name type="synonym">Euthrips occidentalis</name>
    <dbReference type="NCBI Taxonomy" id="133901"/>
    <lineage>
        <taxon>Eukaryota</taxon>
        <taxon>Metazoa</taxon>
        <taxon>Ecdysozoa</taxon>
        <taxon>Arthropoda</taxon>
        <taxon>Hexapoda</taxon>
        <taxon>Insecta</taxon>
        <taxon>Pterygota</taxon>
        <taxon>Neoptera</taxon>
        <taxon>Paraneoptera</taxon>
        <taxon>Thysanoptera</taxon>
        <taxon>Terebrantia</taxon>
        <taxon>Thripoidea</taxon>
        <taxon>Thripidae</taxon>
        <taxon>Frankliniella</taxon>
    </lineage>
</organism>
<dbReference type="GeneID" id="113215062"/>
<protein>
    <submittedName>
        <fullName evidence="3">Uncharacterized protein LOC113215062</fullName>
    </submittedName>
</protein>
<keyword evidence="2" id="KW-1185">Reference proteome</keyword>
<gene>
    <name evidence="3" type="primary">LOC113215062</name>
</gene>
<dbReference type="RefSeq" id="XP_052131063.1">
    <property type="nucleotide sequence ID" value="XM_052275103.1"/>
</dbReference>
<dbReference type="AlphaFoldDB" id="A0A9C6X8H7"/>